<gene>
    <name evidence="2" type="ORF">NSMM_370114</name>
</gene>
<organism evidence="2 3">
    <name type="scientific">Nitrosomonas mobilis</name>
    <dbReference type="NCBI Taxonomy" id="51642"/>
    <lineage>
        <taxon>Bacteria</taxon>
        <taxon>Pseudomonadati</taxon>
        <taxon>Pseudomonadota</taxon>
        <taxon>Betaproteobacteria</taxon>
        <taxon>Nitrosomonadales</taxon>
        <taxon>Nitrosomonadaceae</taxon>
        <taxon>Nitrosomonas</taxon>
    </lineage>
</organism>
<evidence type="ECO:0000256" key="1">
    <source>
        <dbReference type="SAM" id="MobiDB-lite"/>
    </source>
</evidence>
<proteinExistence type="predicted"/>
<dbReference type="STRING" id="51642.NSMM_370114"/>
<accession>A0A1G5SDS2</accession>
<protein>
    <submittedName>
        <fullName evidence="2">Uncharacterized protein</fullName>
    </submittedName>
</protein>
<reference evidence="2 3" key="1">
    <citation type="submission" date="2016-10" db="EMBL/GenBank/DDBJ databases">
        <authorList>
            <person name="de Groot N.N."/>
        </authorList>
    </citation>
    <scope>NUCLEOTIDE SEQUENCE [LARGE SCALE GENOMIC DNA]</scope>
    <source>
        <strain evidence="2">1</strain>
    </source>
</reference>
<dbReference type="AlphaFoldDB" id="A0A1G5SDS2"/>
<sequence length="85" mass="9726">MHPLVAKRLVPGNLSDQPCQDRPGGKAGWDSENKVSFVATISLGAESRLLYIKWHWHLALRAKQFLTELPLTSRQVVKWNKTQFE</sequence>
<feature type="region of interest" description="Disordered" evidence="1">
    <location>
        <begin position="1"/>
        <end position="30"/>
    </location>
</feature>
<name>A0A1G5SDS2_9PROT</name>
<keyword evidence="3" id="KW-1185">Reference proteome</keyword>
<dbReference type="RefSeq" id="WP_143001872.1">
    <property type="nucleotide sequence ID" value="NZ_FMWO01000044.1"/>
</dbReference>
<dbReference type="Proteomes" id="UP000198729">
    <property type="component" value="Unassembled WGS sequence"/>
</dbReference>
<dbReference type="EMBL" id="FMWO01000044">
    <property type="protein sequence ID" value="SCZ85335.1"/>
    <property type="molecule type" value="Genomic_DNA"/>
</dbReference>
<evidence type="ECO:0000313" key="2">
    <source>
        <dbReference type="EMBL" id="SCZ85335.1"/>
    </source>
</evidence>
<evidence type="ECO:0000313" key="3">
    <source>
        <dbReference type="Proteomes" id="UP000198729"/>
    </source>
</evidence>